<dbReference type="SMART" id="SM00850">
    <property type="entry name" value="LytTR"/>
    <property type="match status" value="1"/>
</dbReference>
<dbReference type="PROSITE" id="PS50930">
    <property type="entry name" value="HTH_LYTTR"/>
    <property type="match status" value="1"/>
</dbReference>
<dbReference type="InterPro" id="IPR007492">
    <property type="entry name" value="LytTR_DNA-bd_dom"/>
</dbReference>
<evidence type="ECO:0000313" key="6">
    <source>
        <dbReference type="Proteomes" id="UP000663570"/>
    </source>
</evidence>
<feature type="domain" description="HTH LytTR-type" evidence="4">
    <location>
        <begin position="148"/>
        <end position="253"/>
    </location>
</feature>
<keyword evidence="1" id="KW-0238">DNA-binding</keyword>
<gene>
    <name evidence="5" type="ORF">JY500_17520</name>
</gene>
<dbReference type="Pfam" id="PF00072">
    <property type="entry name" value="Response_reg"/>
    <property type="match status" value="1"/>
</dbReference>
<dbReference type="InterPro" id="IPR039420">
    <property type="entry name" value="WalR-like"/>
</dbReference>
<evidence type="ECO:0000259" key="3">
    <source>
        <dbReference type="PROSITE" id="PS50110"/>
    </source>
</evidence>
<evidence type="ECO:0000259" key="4">
    <source>
        <dbReference type="PROSITE" id="PS50930"/>
    </source>
</evidence>
<proteinExistence type="predicted"/>
<dbReference type="SMART" id="SM00448">
    <property type="entry name" value="REC"/>
    <property type="match status" value="1"/>
</dbReference>
<feature type="domain" description="Response regulatory" evidence="3">
    <location>
        <begin position="11"/>
        <end position="128"/>
    </location>
</feature>
<accession>A0ABX7M3B6</accession>
<dbReference type="Proteomes" id="UP000663570">
    <property type="component" value="Chromosome"/>
</dbReference>
<dbReference type="RefSeq" id="WP_172204862.1">
    <property type="nucleotide sequence ID" value="NZ_CP071060.1"/>
</dbReference>
<dbReference type="InterPro" id="IPR001789">
    <property type="entry name" value="Sig_transdc_resp-reg_receiver"/>
</dbReference>
<dbReference type="InterPro" id="IPR011006">
    <property type="entry name" value="CheY-like_superfamily"/>
</dbReference>
<dbReference type="PANTHER" id="PTHR48111:SF3">
    <property type="entry name" value="TRANSCRIPTIONAL REGULATORY PROTEIN BTSR"/>
    <property type="match status" value="1"/>
</dbReference>
<reference evidence="5 6" key="1">
    <citation type="submission" date="2021-02" db="EMBL/GenBank/DDBJ databases">
        <title>Niveibacterium changnyeongensis HC41.</title>
        <authorList>
            <person name="Kang M."/>
        </authorList>
    </citation>
    <scope>NUCLEOTIDE SEQUENCE [LARGE SCALE GENOMIC DNA]</scope>
    <source>
        <strain evidence="5 6">HC41</strain>
    </source>
</reference>
<dbReference type="PROSITE" id="PS50110">
    <property type="entry name" value="RESPONSE_REGULATORY"/>
    <property type="match status" value="1"/>
</dbReference>
<dbReference type="SUPFAM" id="SSF52172">
    <property type="entry name" value="CheY-like"/>
    <property type="match status" value="1"/>
</dbReference>
<sequence length="260" mass="29012">MSGQEVLAVLNVLIVDDEAPARERLRDLLGDVAATQPTRIVGMAANGHEALRFLTAQQVDLLLVDIRMPGMDGIELAQHVARLASPPRIVFVTAYDQYAVSAFDLNAIDYLLKPVRAQRLEAALAKVRASLPVAREALDRIAEPRRHFSVSERGRIALIPVTDVLFLKAELKYVTARTVEREYLLDESLVQLEQEFPERFVRIHRNCLIARAAVAGFERDEAAEHWLVKINGLDEKLAVSRRQWPTVRAALLGGAGDERP</sequence>
<feature type="modified residue" description="4-aspartylphosphate" evidence="2">
    <location>
        <position position="65"/>
    </location>
</feature>
<evidence type="ECO:0000313" key="5">
    <source>
        <dbReference type="EMBL" id="QSI76250.1"/>
    </source>
</evidence>
<dbReference type="Pfam" id="PF04397">
    <property type="entry name" value="LytTR"/>
    <property type="match status" value="1"/>
</dbReference>
<dbReference type="PANTHER" id="PTHR48111">
    <property type="entry name" value="REGULATOR OF RPOS"/>
    <property type="match status" value="1"/>
</dbReference>
<evidence type="ECO:0000256" key="2">
    <source>
        <dbReference type="PROSITE-ProRule" id="PRU00169"/>
    </source>
</evidence>
<dbReference type="EMBL" id="CP071060">
    <property type="protein sequence ID" value="QSI76250.1"/>
    <property type="molecule type" value="Genomic_DNA"/>
</dbReference>
<keyword evidence="6" id="KW-1185">Reference proteome</keyword>
<name>A0ABX7M3B6_9RHOO</name>
<organism evidence="5 6">
    <name type="scientific">Niveibacterium microcysteis</name>
    <dbReference type="NCBI Taxonomy" id="2811415"/>
    <lineage>
        <taxon>Bacteria</taxon>
        <taxon>Pseudomonadati</taxon>
        <taxon>Pseudomonadota</taxon>
        <taxon>Betaproteobacteria</taxon>
        <taxon>Rhodocyclales</taxon>
        <taxon>Rhodocyclaceae</taxon>
        <taxon>Niveibacterium</taxon>
    </lineage>
</organism>
<evidence type="ECO:0000256" key="1">
    <source>
        <dbReference type="ARBA" id="ARBA00023125"/>
    </source>
</evidence>
<protein>
    <submittedName>
        <fullName evidence="5">Response regulator transcription factor</fullName>
    </submittedName>
</protein>
<dbReference type="Gene3D" id="2.40.50.1020">
    <property type="entry name" value="LytTr DNA-binding domain"/>
    <property type="match status" value="1"/>
</dbReference>
<dbReference type="Gene3D" id="3.40.50.2300">
    <property type="match status" value="1"/>
</dbReference>
<keyword evidence="2" id="KW-0597">Phosphoprotein</keyword>